<dbReference type="Gene3D" id="1.10.287.110">
    <property type="entry name" value="DnaJ domain"/>
    <property type="match status" value="1"/>
</dbReference>
<dbReference type="SMART" id="SM00271">
    <property type="entry name" value="DnaJ"/>
    <property type="match status" value="1"/>
</dbReference>
<dbReference type="Proteomes" id="UP000262699">
    <property type="component" value="Unassembled WGS sequence"/>
</dbReference>
<dbReference type="InterPro" id="IPR036869">
    <property type="entry name" value="J_dom_sf"/>
</dbReference>
<gene>
    <name evidence="2" type="ORF">DEP91_03090</name>
</gene>
<dbReference type="Pfam" id="PF00226">
    <property type="entry name" value="DnaJ"/>
    <property type="match status" value="1"/>
</dbReference>
<organism evidence="2 3">
    <name type="scientific">Sphingomonas bacterium</name>
    <dbReference type="NCBI Taxonomy" id="1895847"/>
    <lineage>
        <taxon>Bacteria</taxon>
        <taxon>Pseudomonadati</taxon>
        <taxon>Pseudomonadota</taxon>
        <taxon>Alphaproteobacteria</taxon>
        <taxon>Sphingomonadales</taxon>
        <taxon>Sphingomonadaceae</taxon>
        <taxon>Sphingomonas</taxon>
    </lineage>
</organism>
<dbReference type="AlphaFoldDB" id="A0A3D0W8U8"/>
<dbReference type="InterPro" id="IPR001623">
    <property type="entry name" value="DnaJ_domain"/>
</dbReference>
<evidence type="ECO:0000313" key="2">
    <source>
        <dbReference type="EMBL" id="HCB75146.1"/>
    </source>
</evidence>
<sequence>MGAAGAAGARGVTVVALPRGVTPWTPLVSDRDVIFYRPGVCSVCERPLDHEHDAAHVLSTLTGKCWKYSERLRGRYRLIARFHLIATHPLAAPHHIEFYAAARAATIADLAMYEELDRPLYQEVTREVRADVDRMMVTYHDLRHLDEGWDGKGPRPSEKAALFNAFRAAYADDLRQPASVADQRVSAWWVILGVSQSASAREVRAAYRAEAKRCHPDRANSRHRWQRLREAYELAQAQGRA</sequence>
<feature type="domain" description="J" evidence="1">
    <location>
        <begin position="187"/>
        <end position="240"/>
    </location>
</feature>
<dbReference type="CDD" id="cd06257">
    <property type="entry name" value="DnaJ"/>
    <property type="match status" value="1"/>
</dbReference>
<reference evidence="2 3" key="1">
    <citation type="journal article" date="2018" name="Nat. Biotechnol.">
        <title>A standardized bacterial taxonomy based on genome phylogeny substantially revises the tree of life.</title>
        <authorList>
            <person name="Parks D.H."/>
            <person name="Chuvochina M."/>
            <person name="Waite D.W."/>
            <person name="Rinke C."/>
            <person name="Skarshewski A."/>
            <person name="Chaumeil P.A."/>
            <person name="Hugenholtz P."/>
        </authorList>
    </citation>
    <scope>NUCLEOTIDE SEQUENCE [LARGE SCALE GENOMIC DNA]</scope>
    <source>
        <strain evidence="2">UBA9015</strain>
    </source>
</reference>
<dbReference type="PROSITE" id="PS50076">
    <property type="entry name" value="DNAJ_2"/>
    <property type="match status" value="1"/>
</dbReference>
<evidence type="ECO:0000259" key="1">
    <source>
        <dbReference type="PROSITE" id="PS50076"/>
    </source>
</evidence>
<accession>A0A3D0W8U8</accession>
<dbReference type="SUPFAM" id="SSF46565">
    <property type="entry name" value="Chaperone J-domain"/>
    <property type="match status" value="1"/>
</dbReference>
<comment type="caution">
    <text evidence="2">The sequence shown here is derived from an EMBL/GenBank/DDBJ whole genome shotgun (WGS) entry which is preliminary data.</text>
</comment>
<dbReference type="EMBL" id="DOYJ01000094">
    <property type="protein sequence ID" value="HCB75146.1"/>
    <property type="molecule type" value="Genomic_DNA"/>
</dbReference>
<proteinExistence type="predicted"/>
<protein>
    <recommendedName>
        <fullName evidence="1">J domain-containing protein</fullName>
    </recommendedName>
</protein>
<evidence type="ECO:0000313" key="3">
    <source>
        <dbReference type="Proteomes" id="UP000262699"/>
    </source>
</evidence>
<name>A0A3D0W8U8_9SPHN</name>